<feature type="region of interest" description="Disordered" evidence="7">
    <location>
        <begin position="1"/>
        <end position="107"/>
    </location>
</feature>
<proteinExistence type="inferred from homology"/>
<keyword evidence="4" id="KW-0238">DNA-binding</keyword>
<evidence type="ECO:0000256" key="1">
    <source>
        <dbReference type="ARBA" id="ARBA00004123"/>
    </source>
</evidence>
<dbReference type="PANTHER" id="PTHR28680">
    <property type="entry name" value="CENTROMERE PROTEIN X"/>
    <property type="match status" value="1"/>
</dbReference>
<dbReference type="GO" id="GO:0000712">
    <property type="term" value="P:resolution of meiotic recombination intermediates"/>
    <property type="evidence" value="ECO:0007669"/>
    <property type="project" value="TreeGrafter"/>
</dbReference>
<evidence type="ECO:0000313" key="8">
    <source>
        <dbReference type="EMBL" id="KAF2715710.1"/>
    </source>
</evidence>
<dbReference type="InterPro" id="IPR018552">
    <property type="entry name" value="CENP-X"/>
</dbReference>
<dbReference type="GO" id="GO:0031297">
    <property type="term" value="P:replication fork processing"/>
    <property type="evidence" value="ECO:0007669"/>
    <property type="project" value="TreeGrafter"/>
</dbReference>
<dbReference type="GO" id="GO:0051382">
    <property type="term" value="P:kinetochore assembly"/>
    <property type="evidence" value="ECO:0007669"/>
    <property type="project" value="InterPro"/>
</dbReference>
<dbReference type="GO" id="GO:0003677">
    <property type="term" value="F:DNA binding"/>
    <property type="evidence" value="ECO:0007669"/>
    <property type="project" value="UniProtKB-KW"/>
</dbReference>
<dbReference type="CDD" id="cd22921">
    <property type="entry name" value="HFD_CENP-X"/>
    <property type="match status" value="1"/>
</dbReference>
<dbReference type="Pfam" id="PF09415">
    <property type="entry name" value="CENP-X"/>
    <property type="match status" value="1"/>
</dbReference>
<keyword evidence="3" id="KW-0227">DNA damage</keyword>
<evidence type="ECO:0000256" key="3">
    <source>
        <dbReference type="ARBA" id="ARBA00022763"/>
    </source>
</evidence>
<name>A0A6G1KSC3_9PLEO</name>
<keyword evidence="6" id="KW-0539">Nucleus</keyword>
<dbReference type="OrthoDB" id="2500381at2759"/>
<feature type="compositionally biased region" description="Low complexity" evidence="7">
    <location>
        <begin position="23"/>
        <end position="45"/>
    </location>
</feature>
<feature type="compositionally biased region" description="Acidic residues" evidence="7">
    <location>
        <begin position="63"/>
        <end position="88"/>
    </location>
</feature>
<dbReference type="Gene3D" id="1.10.20.10">
    <property type="entry name" value="Histone, subunit A"/>
    <property type="match status" value="1"/>
</dbReference>
<evidence type="ECO:0000256" key="4">
    <source>
        <dbReference type="ARBA" id="ARBA00023125"/>
    </source>
</evidence>
<gene>
    <name evidence="8" type="ORF">K504DRAFT_446524</name>
</gene>
<keyword evidence="9" id="KW-1185">Reference proteome</keyword>
<dbReference type="AlphaFoldDB" id="A0A6G1KSC3"/>
<keyword evidence="5" id="KW-0234">DNA repair</keyword>
<accession>A0A6G1KSC3</accession>
<sequence>MPPKAANPPKRKGPAFKPPRPVKPAAKATASASASATTKRAAEAPTSRPSFRPAATIISSGSEPEEDDPFSDLDGDDLMNDFMDEAEAEAEHARRAAPQFTQSTPIPPKLLNTLLHHGFEDKKTQIQQGAMDLVDTYLQTFVREAIARAKQERGDASKKGDYTDNSLQVEDLEKLAPQLVLDF</sequence>
<evidence type="ECO:0000256" key="5">
    <source>
        <dbReference type="ARBA" id="ARBA00023204"/>
    </source>
</evidence>
<comment type="subcellular location">
    <subcellularLocation>
        <location evidence="1">Nucleus</location>
    </subcellularLocation>
</comment>
<organism evidence="8 9">
    <name type="scientific">Pleomassaria siparia CBS 279.74</name>
    <dbReference type="NCBI Taxonomy" id="1314801"/>
    <lineage>
        <taxon>Eukaryota</taxon>
        <taxon>Fungi</taxon>
        <taxon>Dikarya</taxon>
        <taxon>Ascomycota</taxon>
        <taxon>Pezizomycotina</taxon>
        <taxon>Dothideomycetes</taxon>
        <taxon>Pleosporomycetidae</taxon>
        <taxon>Pleosporales</taxon>
        <taxon>Pleomassariaceae</taxon>
        <taxon>Pleomassaria</taxon>
    </lineage>
</organism>
<dbReference type="Proteomes" id="UP000799428">
    <property type="component" value="Unassembled WGS sequence"/>
</dbReference>
<dbReference type="EMBL" id="MU005764">
    <property type="protein sequence ID" value="KAF2715710.1"/>
    <property type="molecule type" value="Genomic_DNA"/>
</dbReference>
<dbReference type="GO" id="GO:0006281">
    <property type="term" value="P:DNA repair"/>
    <property type="evidence" value="ECO:0007669"/>
    <property type="project" value="UniProtKB-KW"/>
</dbReference>
<evidence type="ECO:0000313" key="9">
    <source>
        <dbReference type="Proteomes" id="UP000799428"/>
    </source>
</evidence>
<protein>
    <submittedName>
        <fullName evidence="8">Uncharacterized protein</fullName>
    </submittedName>
</protein>
<evidence type="ECO:0000256" key="2">
    <source>
        <dbReference type="ARBA" id="ARBA00009359"/>
    </source>
</evidence>
<dbReference type="PANTHER" id="PTHR28680:SF1">
    <property type="entry name" value="CENTROMERE PROTEIN X"/>
    <property type="match status" value="1"/>
</dbReference>
<evidence type="ECO:0000256" key="7">
    <source>
        <dbReference type="SAM" id="MobiDB-lite"/>
    </source>
</evidence>
<dbReference type="GO" id="GO:0046982">
    <property type="term" value="F:protein heterodimerization activity"/>
    <property type="evidence" value="ECO:0007669"/>
    <property type="project" value="InterPro"/>
</dbReference>
<comment type="similarity">
    <text evidence="2">Belongs to the CENP-X/MHF2 family.</text>
</comment>
<dbReference type="GO" id="GO:0071821">
    <property type="term" value="C:FANCM-MHF complex"/>
    <property type="evidence" value="ECO:0007669"/>
    <property type="project" value="TreeGrafter"/>
</dbReference>
<evidence type="ECO:0000256" key="6">
    <source>
        <dbReference type="ARBA" id="ARBA00023242"/>
    </source>
</evidence>
<dbReference type="InterPro" id="IPR009072">
    <property type="entry name" value="Histone-fold"/>
</dbReference>
<reference evidence="8" key="1">
    <citation type="journal article" date="2020" name="Stud. Mycol.">
        <title>101 Dothideomycetes genomes: a test case for predicting lifestyles and emergence of pathogens.</title>
        <authorList>
            <person name="Haridas S."/>
            <person name="Albert R."/>
            <person name="Binder M."/>
            <person name="Bloem J."/>
            <person name="Labutti K."/>
            <person name="Salamov A."/>
            <person name="Andreopoulos B."/>
            <person name="Baker S."/>
            <person name="Barry K."/>
            <person name="Bills G."/>
            <person name="Bluhm B."/>
            <person name="Cannon C."/>
            <person name="Castanera R."/>
            <person name="Culley D."/>
            <person name="Daum C."/>
            <person name="Ezra D."/>
            <person name="Gonzalez J."/>
            <person name="Henrissat B."/>
            <person name="Kuo A."/>
            <person name="Liang C."/>
            <person name="Lipzen A."/>
            <person name="Lutzoni F."/>
            <person name="Magnuson J."/>
            <person name="Mondo S."/>
            <person name="Nolan M."/>
            <person name="Ohm R."/>
            <person name="Pangilinan J."/>
            <person name="Park H.-J."/>
            <person name="Ramirez L."/>
            <person name="Alfaro M."/>
            <person name="Sun H."/>
            <person name="Tritt A."/>
            <person name="Yoshinaga Y."/>
            <person name="Zwiers L.-H."/>
            <person name="Turgeon B."/>
            <person name="Goodwin S."/>
            <person name="Spatafora J."/>
            <person name="Crous P."/>
            <person name="Grigoriev I."/>
        </authorList>
    </citation>
    <scope>NUCLEOTIDE SEQUENCE</scope>
    <source>
        <strain evidence="8">CBS 279.74</strain>
    </source>
</reference>